<dbReference type="OrthoDB" id="381951at2157"/>
<name>A0A238UT79_HALVU</name>
<organism evidence="2 3">
    <name type="scientific">Halorubrum vacuolatum</name>
    <name type="common">Natronobacterium vacuolatum</name>
    <dbReference type="NCBI Taxonomy" id="63740"/>
    <lineage>
        <taxon>Archaea</taxon>
        <taxon>Methanobacteriati</taxon>
        <taxon>Methanobacteriota</taxon>
        <taxon>Stenosarchaea group</taxon>
        <taxon>Halobacteria</taxon>
        <taxon>Halobacteriales</taxon>
        <taxon>Haloferacaceae</taxon>
        <taxon>Halorubrum</taxon>
    </lineage>
</organism>
<accession>A0A238UT79</accession>
<dbReference type="InterPro" id="IPR058324">
    <property type="entry name" value="DUF8011"/>
</dbReference>
<dbReference type="Pfam" id="PF26041">
    <property type="entry name" value="DUF8011"/>
    <property type="match status" value="1"/>
</dbReference>
<protein>
    <submittedName>
        <fullName evidence="2">Uncharacterized protein</fullName>
    </submittedName>
</protein>
<dbReference type="EMBL" id="FZNQ01000001">
    <property type="protein sequence ID" value="SNR24897.1"/>
    <property type="molecule type" value="Genomic_DNA"/>
</dbReference>
<dbReference type="AlphaFoldDB" id="A0A238UT79"/>
<keyword evidence="3" id="KW-1185">Reference proteome</keyword>
<feature type="transmembrane region" description="Helical" evidence="1">
    <location>
        <begin position="20"/>
        <end position="38"/>
    </location>
</feature>
<reference evidence="2 3" key="1">
    <citation type="submission" date="2017-06" db="EMBL/GenBank/DDBJ databases">
        <authorList>
            <person name="Kim H.J."/>
            <person name="Triplett B.A."/>
        </authorList>
    </citation>
    <scope>NUCLEOTIDE SEQUENCE [LARGE SCALE GENOMIC DNA]</scope>
    <source>
        <strain evidence="2 3">DSM 8800</strain>
    </source>
</reference>
<keyword evidence="1" id="KW-1133">Transmembrane helix</keyword>
<evidence type="ECO:0000256" key="1">
    <source>
        <dbReference type="SAM" id="Phobius"/>
    </source>
</evidence>
<dbReference type="RefSeq" id="WP_089383284.1">
    <property type="nucleotide sequence ID" value="NZ_FZNQ01000001.1"/>
</dbReference>
<feature type="transmembrane region" description="Helical" evidence="1">
    <location>
        <begin position="45"/>
        <end position="63"/>
    </location>
</feature>
<evidence type="ECO:0000313" key="3">
    <source>
        <dbReference type="Proteomes" id="UP000198397"/>
    </source>
</evidence>
<sequence length="90" mass="9190">MRGTLSDTLFREPEGVGSGALWLVLAAGVFGYAAFLASRGGSGQAFLVMLGGALSCFGLAESLPTRYRWPAGVLRVLGVIGGIGAIFVAL</sequence>
<keyword evidence="1" id="KW-0812">Transmembrane</keyword>
<feature type="transmembrane region" description="Helical" evidence="1">
    <location>
        <begin position="69"/>
        <end position="89"/>
    </location>
</feature>
<dbReference type="Proteomes" id="UP000198397">
    <property type="component" value="Unassembled WGS sequence"/>
</dbReference>
<proteinExistence type="predicted"/>
<evidence type="ECO:0000313" key="2">
    <source>
        <dbReference type="EMBL" id="SNR24897.1"/>
    </source>
</evidence>
<keyword evidence="1" id="KW-0472">Membrane</keyword>
<gene>
    <name evidence="2" type="ORF">SAMN06264855_101310</name>
</gene>